<dbReference type="InterPro" id="IPR008271">
    <property type="entry name" value="Ser/Thr_kinase_AS"/>
</dbReference>
<evidence type="ECO:0000259" key="9">
    <source>
        <dbReference type="PROSITE" id="PS51285"/>
    </source>
</evidence>
<evidence type="ECO:0000313" key="10">
    <source>
        <dbReference type="EMBL" id="EFR04954.1"/>
    </source>
</evidence>
<accession>E4V4N0</accession>
<name>E4V4N0_ARTGP</name>
<dbReference type="AlphaFoldDB" id="E4V4N0"/>
<dbReference type="InParanoid" id="E4V4N0"/>
<dbReference type="STRING" id="535722.E4V4N0"/>
<dbReference type="PANTHER" id="PTHR24355">
    <property type="entry name" value="G PROTEIN-COUPLED RECEPTOR KINASE/RIBOSOMAL PROTEIN S6 KINASE"/>
    <property type="match status" value="1"/>
</dbReference>
<dbReference type="PROSITE" id="PS00107">
    <property type="entry name" value="PROTEIN_KINASE_ATP"/>
    <property type="match status" value="1"/>
</dbReference>
<feature type="compositionally biased region" description="Polar residues" evidence="7">
    <location>
        <begin position="515"/>
        <end position="525"/>
    </location>
</feature>
<evidence type="ECO:0000256" key="7">
    <source>
        <dbReference type="SAM" id="MobiDB-lite"/>
    </source>
</evidence>
<gene>
    <name evidence="10" type="ORF">MGYG_07956</name>
</gene>
<keyword evidence="2" id="KW-0808">Transferase</keyword>
<dbReference type="Pfam" id="PF00069">
    <property type="entry name" value="Pkinase"/>
    <property type="match status" value="1"/>
</dbReference>
<dbReference type="PANTHER" id="PTHR24355:SF30">
    <property type="entry name" value="SERINE_THREONINE-PROTEIN KINASE 32B ISOFORM X1"/>
    <property type="match status" value="1"/>
</dbReference>
<feature type="compositionally biased region" description="Pro residues" evidence="7">
    <location>
        <begin position="464"/>
        <end position="474"/>
    </location>
</feature>
<evidence type="ECO:0000256" key="6">
    <source>
        <dbReference type="PROSITE-ProRule" id="PRU10141"/>
    </source>
</evidence>
<dbReference type="InterPro" id="IPR000961">
    <property type="entry name" value="AGC-kinase_C"/>
</dbReference>
<feature type="compositionally biased region" description="Polar residues" evidence="7">
    <location>
        <begin position="428"/>
        <end position="437"/>
    </location>
</feature>
<dbReference type="Gene3D" id="1.10.510.10">
    <property type="entry name" value="Transferase(Phosphotransferase) domain 1"/>
    <property type="match status" value="1"/>
</dbReference>
<feature type="compositionally biased region" description="Polar residues" evidence="7">
    <location>
        <begin position="560"/>
        <end position="573"/>
    </location>
</feature>
<dbReference type="EMBL" id="DS989829">
    <property type="protein sequence ID" value="EFR04954.1"/>
    <property type="molecule type" value="Genomic_DNA"/>
</dbReference>
<feature type="binding site" evidence="6">
    <location>
        <position position="53"/>
    </location>
    <ligand>
        <name>ATP</name>
        <dbReference type="ChEBI" id="CHEBI:30616"/>
    </ligand>
</feature>
<dbReference type="Proteomes" id="UP000002669">
    <property type="component" value="Unassembled WGS sequence"/>
</dbReference>
<evidence type="ECO:0000256" key="5">
    <source>
        <dbReference type="ARBA" id="ARBA00022840"/>
    </source>
</evidence>
<evidence type="ECO:0000259" key="8">
    <source>
        <dbReference type="PROSITE" id="PS50011"/>
    </source>
</evidence>
<feature type="region of interest" description="Disordered" evidence="7">
    <location>
        <begin position="381"/>
        <end position="527"/>
    </location>
</feature>
<dbReference type="GeneID" id="10025021"/>
<evidence type="ECO:0000313" key="11">
    <source>
        <dbReference type="Proteomes" id="UP000002669"/>
    </source>
</evidence>
<keyword evidence="3 6" id="KW-0547">Nucleotide-binding</keyword>
<dbReference type="GO" id="GO:0001664">
    <property type="term" value="F:G protein-coupled receptor binding"/>
    <property type="evidence" value="ECO:0007669"/>
    <property type="project" value="TreeGrafter"/>
</dbReference>
<reference evidence="11" key="1">
    <citation type="journal article" date="2012" name="MBio">
        <title>Comparative genome analysis of Trichophyton rubrum and related dermatophytes reveals candidate genes involved in infection.</title>
        <authorList>
            <person name="Martinez D.A."/>
            <person name="Oliver B.G."/>
            <person name="Graeser Y."/>
            <person name="Goldberg J.M."/>
            <person name="Li W."/>
            <person name="Martinez-Rossi N.M."/>
            <person name="Monod M."/>
            <person name="Shelest E."/>
            <person name="Barton R.C."/>
            <person name="Birch E."/>
            <person name="Brakhage A.A."/>
            <person name="Chen Z."/>
            <person name="Gurr S.J."/>
            <person name="Heiman D."/>
            <person name="Heitman J."/>
            <person name="Kosti I."/>
            <person name="Rossi A."/>
            <person name="Saif S."/>
            <person name="Samalova M."/>
            <person name="Saunders C.W."/>
            <person name="Shea T."/>
            <person name="Summerbell R.C."/>
            <person name="Xu J."/>
            <person name="Young S."/>
            <person name="Zeng Q."/>
            <person name="Birren B.W."/>
            <person name="Cuomo C.A."/>
            <person name="White T.C."/>
        </authorList>
    </citation>
    <scope>NUCLEOTIDE SEQUENCE [LARGE SCALE GENOMIC DNA]</scope>
    <source>
        <strain evidence="11">ATCC MYA-4604 / CBS 118893</strain>
    </source>
</reference>
<feature type="compositionally biased region" description="Basic and acidic residues" evidence="7">
    <location>
        <begin position="413"/>
        <end position="427"/>
    </location>
</feature>
<feature type="compositionally biased region" description="Basic and acidic residues" evidence="7">
    <location>
        <begin position="585"/>
        <end position="601"/>
    </location>
</feature>
<dbReference type="PROSITE" id="PS00108">
    <property type="entry name" value="PROTEIN_KINASE_ST"/>
    <property type="match status" value="1"/>
</dbReference>
<dbReference type="HOGENOM" id="CLU_000288_63_43_1"/>
<feature type="compositionally biased region" description="Polar residues" evidence="7">
    <location>
        <begin position="483"/>
        <end position="493"/>
    </location>
</feature>
<dbReference type="CDD" id="cd05578">
    <property type="entry name" value="STKc_Yank1"/>
    <property type="match status" value="1"/>
</dbReference>
<feature type="domain" description="Protein kinase" evidence="8">
    <location>
        <begin position="20"/>
        <end position="276"/>
    </location>
</feature>
<dbReference type="PROSITE" id="PS51285">
    <property type="entry name" value="AGC_KINASE_CTER"/>
    <property type="match status" value="1"/>
</dbReference>
<dbReference type="SMART" id="SM00220">
    <property type="entry name" value="S_TKc"/>
    <property type="match status" value="1"/>
</dbReference>
<dbReference type="OrthoDB" id="354826at2759"/>
<dbReference type="Gene3D" id="3.30.200.20">
    <property type="entry name" value="Phosphorylase Kinase, domain 1"/>
    <property type="match status" value="1"/>
</dbReference>
<proteinExistence type="predicted"/>
<dbReference type="InterPro" id="IPR011009">
    <property type="entry name" value="Kinase-like_dom_sf"/>
</dbReference>
<evidence type="ECO:0000256" key="3">
    <source>
        <dbReference type="ARBA" id="ARBA00022741"/>
    </source>
</evidence>
<dbReference type="GO" id="GO:0009966">
    <property type="term" value="P:regulation of signal transduction"/>
    <property type="evidence" value="ECO:0007669"/>
    <property type="project" value="TreeGrafter"/>
</dbReference>
<dbReference type="VEuPathDB" id="FungiDB:MGYG_07956"/>
<dbReference type="GO" id="GO:0004703">
    <property type="term" value="F:G protein-coupled receptor kinase activity"/>
    <property type="evidence" value="ECO:0007669"/>
    <property type="project" value="TreeGrafter"/>
</dbReference>
<keyword evidence="1" id="KW-0723">Serine/threonine-protein kinase</keyword>
<keyword evidence="11" id="KW-1185">Reference proteome</keyword>
<dbReference type="FunFam" id="1.10.510.10:FF:000469">
    <property type="entry name" value="Serine/threonine-protein kinase 32B"/>
    <property type="match status" value="1"/>
</dbReference>
<dbReference type="eggNOG" id="KOG0598">
    <property type="taxonomic scope" value="Eukaryota"/>
</dbReference>
<dbReference type="InterPro" id="IPR000719">
    <property type="entry name" value="Prot_kinase_dom"/>
</dbReference>
<feature type="compositionally biased region" description="Low complexity" evidence="7">
    <location>
        <begin position="397"/>
        <end position="408"/>
    </location>
</feature>
<evidence type="ECO:0000256" key="2">
    <source>
        <dbReference type="ARBA" id="ARBA00022679"/>
    </source>
</evidence>
<keyword evidence="4 10" id="KW-0418">Kinase</keyword>
<dbReference type="FunFam" id="3.30.200.20:FF:000354">
    <property type="entry name" value="AGC/YANK protein kinase"/>
    <property type="match status" value="1"/>
</dbReference>
<dbReference type="SUPFAM" id="SSF56112">
    <property type="entry name" value="Protein kinase-like (PK-like)"/>
    <property type="match status" value="1"/>
</dbReference>
<organism evidence="11">
    <name type="scientific">Arthroderma gypseum (strain ATCC MYA-4604 / CBS 118893)</name>
    <name type="common">Microsporum gypseum</name>
    <dbReference type="NCBI Taxonomy" id="535722"/>
    <lineage>
        <taxon>Eukaryota</taxon>
        <taxon>Fungi</taxon>
        <taxon>Dikarya</taxon>
        <taxon>Ascomycota</taxon>
        <taxon>Pezizomycotina</taxon>
        <taxon>Eurotiomycetes</taxon>
        <taxon>Eurotiomycetidae</taxon>
        <taxon>Onygenales</taxon>
        <taxon>Arthrodermataceae</taxon>
        <taxon>Nannizzia</taxon>
    </lineage>
</organism>
<dbReference type="PROSITE" id="PS50011">
    <property type="entry name" value="PROTEIN_KINASE_DOM"/>
    <property type="match status" value="1"/>
</dbReference>
<protein>
    <submittedName>
        <fullName evidence="10">AGC/YANK protein kinase</fullName>
    </submittedName>
</protein>
<feature type="compositionally biased region" description="Pro residues" evidence="7">
    <location>
        <begin position="496"/>
        <end position="507"/>
    </location>
</feature>
<keyword evidence="5 6" id="KW-0067">ATP-binding</keyword>
<evidence type="ECO:0000256" key="4">
    <source>
        <dbReference type="ARBA" id="ARBA00022777"/>
    </source>
</evidence>
<dbReference type="RefSeq" id="XP_003169789.1">
    <property type="nucleotide sequence ID" value="XM_003169741.1"/>
</dbReference>
<dbReference type="GO" id="GO:0005524">
    <property type="term" value="F:ATP binding"/>
    <property type="evidence" value="ECO:0007669"/>
    <property type="project" value="UniProtKB-UniRule"/>
</dbReference>
<dbReference type="GO" id="GO:0007186">
    <property type="term" value="P:G protein-coupled receptor signaling pathway"/>
    <property type="evidence" value="ECO:0007669"/>
    <property type="project" value="TreeGrafter"/>
</dbReference>
<dbReference type="InterPro" id="IPR017441">
    <property type="entry name" value="Protein_kinase_ATP_BS"/>
</dbReference>
<evidence type="ECO:0000256" key="1">
    <source>
        <dbReference type="ARBA" id="ARBA00022527"/>
    </source>
</evidence>
<feature type="region of interest" description="Disordered" evidence="7">
    <location>
        <begin position="560"/>
        <end position="607"/>
    </location>
</feature>
<feature type="domain" description="AGC-kinase C-terminal" evidence="9">
    <location>
        <begin position="277"/>
        <end position="368"/>
    </location>
</feature>
<sequence>MGNSQGKLSSPDHPVNLNQFRLLRVVGKGAFGKVRIVERKDTGLTFALKYIRKDEVVRSESVRNIIRERRMLEHLNHPFLCNLRYSFQDMEYIYIVVDLMNGGDLRFHISRKCFTEEAVRFWMAELACALHYIHGQGIVHRDVKPDNILLDSEGHVHLADFNVASDFKPSKPLTSRSGTMAYLAPEVFQGGGYLSNVDWWSLGVTFYECIYSKRPFDGRSHNSLSEAIMRNQPKYYVTNPAVTVPCLHALSALLEKDPTKRIGAMSFESFTSHSFFAPIDFEALQRKEIEPVFVPSSDKTNFDATYDLEELLLEEAPLEARARRQKPRAELKDDATAKEIREDELHRIIETMFEPFDYTTMNYETTAAAAIAASANPEDCLELTTSPSHRRRRRHTSSQGRSESSSPSVRTDQSTRTDKSVRTEKSYRSTTSDQAHGQNIVPADSVNPGSPSSDRGGALSRSPPTQPPPGPPSLPSQRHANRSHTITSTSQGVPQLSPPPPPPPPPAQLAQSQPRGSTRNRSKSGGVQMVLEETGSWSGLADQTANGDALANGNYLPNGNGSSTTIPGNTSGGMFSFFSRKKGRERSPKPSERGVLGKEGARVVISG</sequence>
<dbReference type="OMA" id="CEVDWWS"/>